<protein>
    <recommendedName>
        <fullName evidence="4">DUF2933 domain-containing protein</fullName>
    </recommendedName>
</protein>
<keyword evidence="1" id="KW-1133">Transmembrane helix</keyword>
<keyword evidence="1" id="KW-0472">Membrane</keyword>
<evidence type="ECO:0000313" key="3">
    <source>
        <dbReference type="Proteomes" id="UP000563151"/>
    </source>
</evidence>
<sequence length="92" mass="9900">MNCHGDNKGNKKNHSMLKHMLHMILCCGLPIVIVGFLPLIAKASPGAAGIVASIVPFICPIMMVSMIVMMFRGNKGGSCCNNSKEENNKEIV</sequence>
<keyword evidence="3" id="KW-1185">Reference proteome</keyword>
<accession>A0A923ECF0</accession>
<dbReference type="EMBL" id="JAAZWO010000008">
    <property type="protein sequence ID" value="MBC2397833.1"/>
    <property type="molecule type" value="Genomic_DNA"/>
</dbReference>
<evidence type="ECO:0008006" key="4">
    <source>
        <dbReference type="Google" id="ProtNLM"/>
    </source>
</evidence>
<dbReference type="Proteomes" id="UP000563151">
    <property type="component" value="Unassembled WGS sequence"/>
</dbReference>
<reference evidence="2 3" key="1">
    <citation type="submission" date="2020-04" db="EMBL/GenBank/DDBJ databases">
        <title>Genomic insights into acetone-butanol-ethanol (ABE) fermentation by sequencing solventogenic clostridia strains.</title>
        <authorList>
            <person name="Brown S."/>
        </authorList>
    </citation>
    <scope>NUCLEOTIDE SEQUENCE [LARGE SCALE GENOMIC DNA]</scope>
    <source>
        <strain evidence="2 3">DJ011</strain>
    </source>
</reference>
<organism evidence="2 3">
    <name type="scientific">Clostridium tetanomorphum</name>
    <dbReference type="NCBI Taxonomy" id="1553"/>
    <lineage>
        <taxon>Bacteria</taxon>
        <taxon>Bacillati</taxon>
        <taxon>Bacillota</taxon>
        <taxon>Clostridia</taxon>
        <taxon>Eubacteriales</taxon>
        <taxon>Clostridiaceae</taxon>
        <taxon>Clostridium</taxon>
    </lineage>
</organism>
<dbReference type="AlphaFoldDB" id="A0A923ECF0"/>
<feature type="transmembrane region" description="Helical" evidence="1">
    <location>
        <begin position="47"/>
        <end position="68"/>
    </location>
</feature>
<comment type="caution">
    <text evidence="2">The sequence shown here is derived from an EMBL/GenBank/DDBJ whole genome shotgun (WGS) entry which is preliminary data.</text>
</comment>
<evidence type="ECO:0000313" key="2">
    <source>
        <dbReference type="EMBL" id="MBC2397833.1"/>
    </source>
</evidence>
<proteinExistence type="predicted"/>
<gene>
    <name evidence="2" type="ORF">HGG79_08605</name>
</gene>
<evidence type="ECO:0000256" key="1">
    <source>
        <dbReference type="SAM" id="Phobius"/>
    </source>
</evidence>
<feature type="transmembrane region" description="Helical" evidence="1">
    <location>
        <begin position="21"/>
        <end position="41"/>
    </location>
</feature>
<name>A0A923ECF0_CLOTT</name>
<dbReference type="RefSeq" id="WP_035152139.1">
    <property type="nucleotide sequence ID" value="NZ_JAAZWO010000008.1"/>
</dbReference>
<keyword evidence="1" id="KW-0812">Transmembrane</keyword>